<evidence type="ECO:0000256" key="3">
    <source>
        <dbReference type="ARBA" id="ARBA00022840"/>
    </source>
</evidence>
<organism evidence="5 6">
    <name type="scientific">Blastopirellula marina DSM 3645</name>
    <dbReference type="NCBI Taxonomy" id="314230"/>
    <lineage>
        <taxon>Bacteria</taxon>
        <taxon>Pseudomonadati</taxon>
        <taxon>Planctomycetota</taxon>
        <taxon>Planctomycetia</taxon>
        <taxon>Pirellulales</taxon>
        <taxon>Pirellulaceae</taxon>
        <taxon>Blastopirellula</taxon>
    </lineage>
</organism>
<dbReference type="CDD" id="cd03214">
    <property type="entry name" value="ABC_Iron-Siderophores_B12_Hemin"/>
    <property type="match status" value="1"/>
</dbReference>
<keyword evidence="1" id="KW-0813">Transport</keyword>
<dbReference type="STRING" id="314230.DSM3645_28437"/>
<dbReference type="FunFam" id="3.40.50.300:FF:000134">
    <property type="entry name" value="Iron-enterobactin ABC transporter ATP-binding protein"/>
    <property type="match status" value="1"/>
</dbReference>
<dbReference type="PANTHER" id="PTHR42794">
    <property type="entry name" value="HEMIN IMPORT ATP-BINDING PROTEIN HMUV"/>
    <property type="match status" value="1"/>
</dbReference>
<dbReference type="SUPFAM" id="SSF52540">
    <property type="entry name" value="P-loop containing nucleoside triphosphate hydrolases"/>
    <property type="match status" value="1"/>
</dbReference>
<proteinExistence type="predicted"/>
<dbReference type="Gene3D" id="3.40.50.300">
    <property type="entry name" value="P-loop containing nucleotide triphosphate hydrolases"/>
    <property type="match status" value="1"/>
</dbReference>
<name>A3ZPA9_9BACT</name>
<dbReference type="InterPro" id="IPR027417">
    <property type="entry name" value="P-loop_NTPase"/>
</dbReference>
<protein>
    <submittedName>
        <fullName evidence="5">Fe(III) dicitrate ABC transporter, ATP-binding protein</fullName>
    </submittedName>
</protein>
<dbReference type="HOGENOM" id="CLU_000604_1_11_0"/>
<dbReference type="InterPro" id="IPR003439">
    <property type="entry name" value="ABC_transporter-like_ATP-bd"/>
</dbReference>
<evidence type="ECO:0000313" key="6">
    <source>
        <dbReference type="Proteomes" id="UP000004358"/>
    </source>
</evidence>
<dbReference type="PANTHER" id="PTHR42794:SF2">
    <property type="entry name" value="ABC TRANSPORTER ATP-BINDING PROTEIN"/>
    <property type="match status" value="1"/>
</dbReference>
<dbReference type="RefSeq" id="WP_002653578.1">
    <property type="nucleotide sequence ID" value="NZ_CH672376.1"/>
</dbReference>
<dbReference type="Proteomes" id="UP000004358">
    <property type="component" value="Unassembled WGS sequence"/>
</dbReference>
<evidence type="ECO:0000256" key="1">
    <source>
        <dbReference type="ARBA" id="ARBA00022448"/>
    </source>
</evidence>
<dbReference type="SMART" id="SM00382">
    <property type="entry name" value="AAA"/>
    <property type="match status" value="1"/>
</dbReference>
<dbReference type="Pfam" id="PF00005">
    <property type="entry name" value="ABC_tran"/>
    <property type="match status" value="1"/>
</dbReference>
<dbReference type="eggNOG" id="COG1120">
    <property type="taxonomic scope" value="Bacteria"/>
</dbReference>
<dbReference type="InterPro" id="IPR017871">
    <property type="entry name" value="ABC_transporter-like_CS"/>
</dbReference>
<gene>
    <name evidence="5" type="ORF">DSM3645_28437</name>
</gene>
<keyword evidence="3 5" id="KW-0067">ATP-binding</keyword>
<dbReference type="GO" id="GO:0005524">
    <property type="term" value="F:ATP binding"/>
    <property type="evidence" value="ECO:0007669"/>
    <property type="project" value="UniProtKB-KW"/>
</dbReference>
<reference evidence="5 6" key="1">
    <citation type="submission" date="2006-02" db="EMBL/GenBank/DDBJ databases">
        <authorList>
            <person name="Amann R."/>
            <person name="Ferriera S."/>
            <person name="Johnson J."/>
            <person name="Kravitz S."/>
            <person name="Halpern A."/>
            <person name="Remington K."/>
            <person name="Beeson K."/>
            <person name="Tran B."/>
            <person name="Rogers Y.-H."/>
            <person name="Friedman R."/>
            <person name="Venter J.C."/>
        </authorList>
    </citation>
    <scope>NUCLEOTIDE SEQUENCE [LARGE SCALE GENOMIC DNA]</scope>
    <source>
        <strain evidence="5 6">DSM 3645</strain>
    </source>
</reference>
<feature type="domain" description="ABC transporter" evidence="4">
    <location>
        <begin position="3"/>
        <end position="235"/>
    </location>
</feature>
<dbReference type="PROSITE" id="PS00211">
    <property type="entry name" value="ABC_TRANSPORTER_1"/>
    <property type="match status" value="1"/>
</dbReference>
<sequence length="262" mass="28787">MILEASQLSFRYDSDPILSDIDIHIGPGVSAIIGPNAAGKSTLLKCLSGILQPEGRVRLNGKDIRQLSVSEITASISYLPQEFTPQAVLTVFETVLLGRLNQLGWRVTSEVLELVERLLEELQLTSIAGRYVNELSGGQMQMVSIAQALVRQPAVLLMDEPTSNLDLRRQFDVCGFIRQLTDSRGLSTAIALHDLNMAARFADTIYVLENGRVRCQGEPVSVLTEEMITEVYRVESRVTIEPSGRPHVAVLGPCSQAPTRET</sequence>
<evidence type="ECO:0000256" key="2">
    <source>
        <dbReference type="ARBA" id="ARBA00022741"/>
    </source>
</evidence>
<dbReference type="PROSITE" id="PS50893">
    <property type="entry name" value="ABC_TRANSPORTER_2"/>
    <property type="match status" value="1"/>
</dbReference>
<dbReference type="EMBL" id="AANZ01000004">
    <property type="protein sequence ID" value="EAQ81587.1"/>
    <property type="molecule type" value="Genomic_DNA"/>
</dbReference>
<accession>A3ZPA9</accession>
<comment type="caution">
    <text evidence="5">The sequence shown here is derived from an EMBL/GenBank/DDBJ whole genome shotgun (WGS) entry which is preliminary data.</text>
</comment>
<evidence type="ECO:0000259" key="4">
    <source>
        <dbReference type="PROSITE" id="PS50893"/>
    </source>
</evidence>
<evidence type="ECO:0000313" key="5">
    <source>
        <dbReference type="EMBL" id="EAQ81587.1"/>
    </source>
</evidence>
<dbReference type="AlphaFoldDB" id="A3ZPA9"/>
<dbReference type="InterPro" id="IPR003593">
    <property type="entry name" value="AAA+_ATPase"/>
</dbReference>
<dbReference type="GO" id="GO:0016887">
    <property type="term" value="F:ATP hydrolysis activity"/>
    <property type="evidence" value="ECO:0007669"/>
    <property type="project" value="InterPro"/>
</dbReference>
<keyword evidence="2" id="KW-0547">Nucleotide-binding</keyword>